<dbReference type="InterPro" id="IPR013783">
    <property type="entry name" value="Ig-like_fold"/>
</dbReference>
<keyword evidence="1" id="KW-0393">Immunoglobulin domain</keyword>
<accession>A0AAW1C317</accession>
<sequence>MASPVPAACCVMFTAMVVVYAQKHSQQESHVHYAQLGTDVTIPCSSVDQGTPVTWTANSTDLDASHLNGSHLVLRNVDLSHNGQYSCYEGSSWHLKDRVNLKVGTLGSLDGALLMNCRDDVVDLEKARCHTLPGSVFSESRLVGVKVVHCDVLESRWKPASVPGLGRLAEGHPQQPGRAKGSRLAPFPVTSLQPANLSLKSWQSRRKTWAA</sequence>
<evidence type="ECO:0000256" key="3">
    <source>
        <dbReference type="SAM" id="SignalP"/>
    </source>
</evidence>
<dbReference type="InterPro" id="IPR013151">
    <property type="entry name" value="Immunoglobulin_dom"/>
</dbReference>
<proteinExistence type="predicted"/>
<gene>
    <name evidence="5" type="ORF">NXF25_007502</name>
</gene>
<evidence type="ECO:0000256" key="1">
    <source>
        <dbReference type="ARBA" id="ARBA00023319"/>
    </source>
</evidence>
<dbReference type="AlphaFoldDB" id="A0AAW1C317"/>
<feature type="signal peptide" evidence="3">
    <location>
        <begin position="1"/>
        <end position="21"/>
    </location>
</feature>
<evidence type="ECO:0000259" key="4">
    <source>
        <dbReference type="PROSITE" id="PS50835"/>
    </source>
</evidence>
<organism evidence="5 6">
    <name type="scientific">Crotalus adamanteus</name>
    <name type="common">Eastern diamondback rattlesnake</name>
    <dbReference type="NCBI Taxonomy" id="8729"/>
    <lineage>
        <taxon>Eukaryota</taxon>
        <taxon>Metazoa</taxon>
        <taxon>Chordata</taxon>
        <taxon>Craniata</taxon>
        <taxon>Vertebrata</taxon>
        <taxon>Euteleostomi</taxon>
        <taxon>Lepidosauria</taxon>
        <taxon>Squamata</taxon>
        <taxon>Bifurcata</taxon>
        <taxon>Unidentata</taxon>
        <taxon>Episquamata</taxon>
        <taxon>Toxicofera</taxon>
        <taxon>Serpentes</taxon>
        <taxon>Colubroidea</taxon>
        <taxon>Viperidae</taxon>
        <taxon>Crotalinae</taxon>
        <taxon>Crotalus</taxon>
    </lineage>
</organism>
<dbReference type="SUPFAM" id="SSF48726">
    <property type="entry name" value="Immunoglobulin"/>
    <property type="match status" value="1"/>
</dbReference>
<protein>
    <submittedName>
        <fullName evidence="5">Ciliary neurotrophic factor receptor subunit alpha-like</fullName>
    </submittedName>
</protein>
<feature type="chain" id="PRO_5043743720" evidence="3">
    <location>
        <begin position="22"/>
        <end position="211"/>
    </location>
</feature>
<comment type="caution">
    <text evidence="5">The sequence shown here is derived from an EMBL/GenBank/DDBJ whole genome shotgun (WGS) entry which is preliminary data.</text>
</comment>
<dbReference type="InterPro" id="IPR003598">
    <property type="entry name" value="Ig_sub2"/>
</dbReference>
<evidence type="ECO:0000313" key="5">
    <source>
        <dbReference type="EMBL" id="KAK9408728.1"/>
    </source>
</evidence>
<keyword evidence="3" id="KW-0732">Signal</keyword>
<evidence type="ECO:0000313" key="6">
    <source>
        <dbReference type="Proteomes" id="UP001474421"/>
    </source>
</evidence>
<evidence type="ECO:0000256" key="2">
    <source>
        <dbReference type="SAM" id="MobiDB-lite"/>
    </source>
</evidence>
<dbReference type="EMBL" id="JAOTOJ010000002">
    <property type="protein sequence ID" value="KAK9408728.1"/>
    <property type="molecule type" value="Genomic_DNA"/>
</dbReference>
<dbReference type="Pfam" id="PF00047">
    <property type="entry name" value="ig"/>
    <property type="match status" value="1"/>
</dbReference>
<feature type="domain" description="Ig-like" evidence="4">
    <location>
        <begin position="37"/>
        <end position="87"/>
    </location>
</feature>
<dbReference type="CDD" id="cd00096">
    <property type="entry name" value="Ig"/>
    <property type="match status" value="1"/>
</dbReference>
<dbReference type="InterPro" id="IPR036179">
    <property type="entry name" value="Ig-like_dom_sf"/>
</dbReference>
<dbReference type="InterPro" id="IPR003599">
    <property type="entry name" value="Ig_sub"/>
</dbReference>
<dbReference type="Proteomes" id="UP001474421">
    <property type="component" value="Unassembled WGS sequence"/>
</dbReference>
<dbReference type="Gene3D" id="2.60.40.10">
    <property type="entry name" value="Immunoglobulins"/>
    <property type="match status" value="1"/>
</dbReference>
<keyword evidence="6" id="KW-1185">Reference proteome</keyword>
<reference evidence="5 6" key="1">
    <citation type="journal article" date="2024" name="Proc. Natl. Acad. Sci. U.S.A.">
        <title>The genetic regulatory architecture and epigenomic basis for age-related changes in rattlesnake venom.</title>
        <authorList>
            <person name="Hogan M.P."/>
            <person name="Holding M.L."/>
            <person name="Nystrom G.S."/>
            <person name="Colston T.J."/>
            <person name="Bartlett D.A."/>
            <person name="Mason A.J."/>
            <person name="Ellsworth S.A."/>
            <person name="Rautsaw R.M."/>
            <person name="Lawrence K.C."/>
            <person name="Strickland J.L."/>
            <person name="He B."/>
            <person name="Fraser P."/>
            <person name="Margres M.J."/>
            <person name="Gilbert D.M."/>
            <person name="Gibbs H.L."/>
            <person name="Parkinson C.L."/>
            <person name="Rokyta D.R."/>
        </authorList>
    </citation>
    <scope>NUCLEOTIDE SEQUENCE [LARGE SCALE GENOMIC DNA]</scope>
    <source>
        <strain evidence="5">DRR0105</strain>
    </source>
</reference>
<feature type="region of interest" description="Disordered" evidence="2">
    <location>
        <begin position="164"/>
        <end position="185"/>
    </location>
</feature>
<keyword evidence="5" id="KW-0675">Receptor</keyword>
<name>A0AAW1C317_CROAD</name>
<dbReference type="SMART" id="SM00409">
    <property type="entry name" value="IG"/>
    <property type="match status" value="1"/>
</dbReference>
<dbReference type="PROSITE" id="PS50835">
    <property type="entry name" value="IG_LIKE"/>
    <property type="match status" value="1"/>
</dbReference>
<dbReference type="SMART" id="SM00408">
    <property type="entry name" value="IGc2"/>
    <property type="match status" value="1"/>
</dbReference>
<dbReference type="InterPro" id="IPR007110">
    <property type="entry name" value="Ig-like_dom"/>
</dbReference>